<evidence type="ECO:0000313" key="15">
    <source>
        <dbReference type="EMBL" id="CAK65244.1"/>
    </source>
</evidence>
<feature type="repeat" description="TPR" evidence="12">
    <location>
        <begin position="91"/>
        <end position="124"/>
    </location>
</feature>
<reference evidence="15 16" key="1">
    <citation type="journal article" date="2006" name="Nature">
        <title>Global trends of whole-genome duplications revealed by the ciliate Paramecium tetraurelia.</title>
        <authorList>
            <consortium name="Genoscope"/>
            <person name="Aury J.-M."/>
            <person name="Jaillon O."/>
            <person name="Duret L."/>
            <person name="Noel B."/>
            <person name="Jubin C."/>
            <person name="Porcel B.M."/>
            <person name="Segurens B."/>
            <person name="Daubin V."/>
            <person name="Anthouard V."/>
            <person name="Aiach N."/>
            <person name="Arnaiz O."/>
            <person name="Billaut A."/>
            <person name="Beisson J."/>
            <person name="Blanc I."/>
            <person name="Bouhouche K."/>
            <person name="Camara F."/>
            <person name="Duharcourt S."/>
            <person name="Guigo R."/>
            <person name="Gogendeau D."/>
            <person name="Katinka M."/>
            <person name="Keller A.-M."/>
            <person name="Kissmehl R."/>
            <person name="Klotz C."/>
            <person name="Koll F."/>
            <person name="Le Moue A."/>
            <person name="Lepere C."/>
            <person name="Malinsky S."/>
            <person name="Nowacki M."/>
            <person name="Nowak J.K."/>
            <person name="Plattner H."/>
            <person name="Poulain J."/>
            <person name="Ruiz F."/>
            <person name="Serrano V."/>
            <person name="Zagulski M."/>
            <person name="Dessen P."/>
            <person name="Betermier M."/>
            <person name="Weissenbach J."/>
            <person name="Scarpelli C."/>
            <person name="Schachter V."/>
            <person name="Sperling L."/>
            <person name="Meyer E."/>
            <person name="Cohen J."/>
            <person name="Wincker P."/>
        </authorList>
    </citation>
    <scope>NUCLEOTIDE SEQUENCE [LARGE SCALE GENOMIC DNA]</scope>
    <source>
        <strain evidence="15 16">Stock d4-2</strain>
    </source>
</reference>
<dbReference type="GO" id="GO:0005786">
    <property type="term" value="C:signal recognition particle, endoplasmic reticulum targeting"/>
    <property type="evidence" value="ECO:0000318"/>
    <property type="project" value="GO_Central"/>
</dbReference>
<evidence type="ECO:0000256" key="11">
    <source>
        <dbReference type="ARBA" id="ARBA00023274"/>
    </source>
</evidence>
<dbReference type="GO" id="GO:0006614">
    <property type="term" value="P:SRP-dependent cotranslational protein targeting to membrane"/>
    <property type="evidence" value="ECO:0000318"/>
    <property type="project" value="GO_Central"/>
</dbReference>
<dbReference type="InParanoid" id="A0C377"/>
<dbReference type="OrthoDB" id="5421607at2759"/>
<dbReference type="Pfam" id="PF07719">
    <property type="entry name" value="TPR_2"/>
    <property type="match status" value="1"/>
</dbReference>
<name>A0C377_PARTE</name>
<dbReference type="InterPro" id="IPR019734">
    <property type="entry name" value="TPR_rpt"/>
</dbReference>
<comment type="subcellular location">
    <subcellularLocation>
        <location evidence="2">Cytoplasm</location>
    </subcellularLocation>
    <subcellularLocation>
        <location evidence="1">Endoplasmic reticulum</location>
    </subcellularLocation>
</comment>
<comment type="similarity">
    <text evidence="3">Belongs to the SRP72 family.</text>
</comment>
<evidence type="ECO:0000259" key="14">
    <source>
        <dbReference type="Pfam" id="PF08492"/>
    </source>
</evidence>
<keyword evidence="6" id="KW-0732">Signal</keyword>
<evidence type="ECO:0000256" key="6">
    <source>
        <dbReference type="ARBA" id="ARBA00022729"/>
    </source>
</evidence>
<keyword evidence="10" id="KW-0733">Signal recognition particle</keyword>
<proteinExistence type="inferred from homology"/>
<dbReference type="Proteomes" id="UP000000600">
    <property type="component" value="Unassembled WGS sequence"/>
</dbReference>
<accession>A0C377</accession>
<evidence type="ECO:0000256" key="3">
    <source>
        <dbReference type="ARBA" id="ARBA00007676"/>
    </source>
</evidence>
<keyword evidence="5" id="KW-0963">Cytoplasm</keyword>
<dbReference type="AlphaFoldDB" id="A0C377"/>
<dbReference type="SUPFAM" id="SSF48435">
    <property type="entry name" value="Bacterial muramidases"/>
    <property type="match status" value="1"/>
</dbReference>
<evidence type="ECO:0000256" key="5">
    <source>
        <dbReference type="ARBA" id="ARBA00022490"/>
    </source>
</evidence>
<sequence>MDQRTPIQRLVEELHTGSPAQLLEVANQCEQTPNIQLTKSILLINNKNFQEASQLLKGLKDHQLYPFTRLYLLYAEGQYQQVLTESRKNVPEDQLLLGQAYLKLGEFEQAIQLFQKLLKETKFQKDSQDILTNIANAAIQQNDQTQMKQINQQIIEFIKKNKNQYARELLLNHALLNLQLNDLKTAKELTIRFENMVKVENEQDEDLFLAQLILDVINPGDYKSKVKQQIFINIYRYEILEKAPEQAVILNNLAVFQEFIHPHHDSLKRVEEALSLDYKFTPQQLHVLKINKAILQIIKNRPAKEQGLPLPVQIAINRLKWEQPIEDPYQYLIFATNNDNINKIIELCNVKNWNQNKVLSTFILAHILKLSDDAPYEKQIQLIAQFHKDLVCSYYIKRGNLDKALLYQTQDQQIKSQLALLCIEKGQLQQGAKFVDSLQFDGITDMNEIENLEKNIGLSKKVEVQVKKILKKKKKRIRYPKNFDKTNPGPLPNPERWLPKHERKEWKKKKQIHSRTQGGNAGNETVNTFKSSGASTAQVSAAQKKTNKYRK</sequence>
<evidence type="ECO:0000313" key="16">
    <source>
        <dbReference type="Proteomes" id="UP000000600"/>
    </source>
</evidence>
<evidence type="ECO:0000256" key="2">
    <source>
        <dbReference type="ARBA" id="ARBA00004496"/>
    </source>
</evidence>
<dbReference type="STRING" id="5888.A0C377"/>
<dbReference type="PROSITE" id="PS50005">
    <property type="entry name" value="TPR"/>
    <property type="match status" value="1"/>
</dbReference>
<keyword evidence="9" id="KW-0256">Endoplasmic reticulum</keyword>
<dbReference type="RefSeq" id="XP_001432641.1">
    <property type="nucleotide sequence ID" value="XM_001432604.2"/>
</dbReference>
<feature type="region of interest" description="Disordered" evidence="13">
    <location>
        <begin position="480"/>
        <end position="551"/>
    </location>
</feature>
<dbReference type="InterPro" id="IPR013105">
    <property type="entry name" value="TPR_2"/>
</dbReference>
<evidence type="ECO:0000256" key="13">
    <source>
        <dbReference type="SAM" id="MobiDB-lite"/>
    </source>
</evidence>
<dbReference type="InterPro" id="IPR011990">
    <property type="entry name" value="TPR-like_helical_dom_sf"/>
</dbReference>
<dbReference type="Gene3D" id="1.25.40.10">
    <property type="entry name" value="Tetratricopeptide repeat domain"/>
    <property type="match status" value="1"/>
</dbReference>
<dbReference type="PANTHER" id="PTHR14094">
    <property type="entry name" value="SIGNAL RECOGNITION PARTICLE 72"/>
    <property type="match status" value="1"/>
</dbReference>
<gene>
    <name evidence="15" type="ORF">GSPATT00034722001</name>
</gene>
<dbReference type="OMA" id="INRLKWE"/>
<protein>
    <recommendedName>
        <fullName evidence="4">Signal recognition particle subunit SRP72</fullName>
    </recommendedName>
</protein>
<dbReference type="InterPro" id="IPR013699">
    <property type="entry name" value="Signal_recog_part_SRP72_RNA-bd"/>
</dbReference>
<dbReference type="GeneID" id="5018426"/>
<keyword evidence="8 12" id="KW-0802">TPR repeat</keyword>
<evidence type="ECO:0000256" key="9">
    <source>
        <dbReference type="ARBA" id="ARBA00022824"/>
    </source>
</evidence>
<dbReference type="InterPro" id="IPR026270">
    <property type="entry name" value="SRP72"/>
</dbReference>
<dbReference type="HOGENOM" id="CLU_494752_0_0_1"/>
<evidence type="ECO:0000256" key="1">
    <source>
        <dbReference type="ARBA" id="ARBA00004240"/>
    </source>
</evidence>
<keyword evidence="11" id="KW-0687">Ribonucleoprotein</keyword>
<dbReference type="KEGG" id="ptm:GSPATT00034722001"/>
<dbReference type="GO" id="GO:0004553">
    <property type="term" value="F:hydrolase activity, hydrolyzing O-glycosyl compounds"/>
    <property type="evidence" value="ECO:0007669"/>
    <property type="project" value="InterPro"/>
</dbReference>
<evidence type="ECO:0000256" key="8">
    <source>
        <dbReference type="ARBA" id="ARBA00022803"/>
    </source>
</evidence>
<evidence type="ECO:0000256" key="4">
    <source>
        <dbReference type="ARBA" id="ARBA00018350"/>
    </source>
</evidence>
<keyword evidence="16" id="KW-1185">Reference proteome</keyword>
<dbReference type="InterPro" id="IPR008939">
    <property type="entry name" value="Lytic_TGlycosylase_superhlx_U"/>
</dbReference>
<dbReference type="PANTHER" id="PTHR14094:SF9">
    <property type="entry name" value="SIGNAL RECOGNITION PARTICLE SUBUNIT SRP72"/>
    <property type="match status" value="1"/>
</dbReference>
<dbReference type="GO" id="GO:0008312">
    <property type="term" value="F:7S RNA binding"/>
    <property type="evidence" value="ECO:0000318"/>
    <property type="project" value="GO_Central"/>
</dbReference>
<feature type="domain" description="Signal recognition particle SRP72 subunit RNA-binding" evidence="14">
    <location>
        <begin position="461"/>
        <end position="508"/>
    </location>
</feature>
<evidence type="ECO:0000256" key="12">
    <source>
        <dbReference type="PROSITE-ProRule" id="PRU00339"/>
    </source>
</evidence>
<organism evidence="15 16">
    <name type="scientific">Paramecium tetraurelia</name>
    <dbReference type="NCBI Taxonomy" id="5888"/>
    <lineage>
        <taxon>Eukaryota</taxon>
        <taxon>Sar</taxon>
        <taxon>Alveolata</taxon>
        <taxon>Ciliophora</taxon>
        <taxon>Intramacronucleata</taxon>
        <taxon>Oligohymenophorea</taxon>
        <taxon>Peniculida</taxon>
        <taxon>Parameciidae</taxon>
        <taxon>Paramecium</taxon>
    </lineage>
</organism>
<dbReference type="EMBL" id="CT868037">
    <property type="protein sequence ID" value="CAK65244.1"/>
    <property type="molecule type" value="Genomic_DNA"/>
</dbReference>
<dbReference type="eggNOG" id="ENOG502T2FA">
    <property type="taxonomic scope" value="Eukaryota"/>
</dbReference>
<dbReference type="GO" id="GO:0005783">
    <property type="term" value="C:endoplasmic reticulum"/>
    <property type="evidence" value="ECO:0007669"/>
    <property type="project" value="UniProtKB-SubCell"/>
</dbReference>
<dbReference type="Pfam" id="PF08492">
    <property type="entry name" value="SRP72"/>
    <property type="match status" value="1"/>
</dbReference>
<evidence type="ECO:0000256" key="7">
    <source>
        <dbReference type="ARBA" id="ARBA00022737"/>
    </source>
</evidence>
<feature type="compositionally biased region" description="Polar residues" evidence="13">
    <location>
        <begin position="514"/>
        <end position="544"/>
    </location>
</feature>
<keyword evidence="7" id="KW-0677">Repeat</keyword>
<evidence type="ECO:0000256" key="10">
    <source>
        <dbReference type="ARBA" id="ARBA00023135"/>
    </source>
</evidence>